<dbReference type="PROSITE" id="PS50893">
    <property type="entry name" value="ABC_TRANSPORTER_2"/>
    <property type="match status" value="1"/>
</dbReference>
<dbReference type="EMBL" id="CP016171">
    <property type="protein sequence ID" value="ANN70790.1"/>
    <property type="molecule type" value="Genomic_DNA"/>
</dbReference>
<dbReference type="InterPro" id="IPR003439">
    <property type="entry name" value="ABC_transporter-like_ATP-bd"/>
</dbReference>
<dbReference type="RefSeq" id="WP_066668381.1">
    <property type="nucleotide sequence ID" value="NZ_CP016171.1"/>
</dbReference>
<dbReference type="InterPro" id="IPR027417">
    <property type="entry name" value="P-loop_NTPase"/>
</dbReference>
<accession>A0A193FT38</accession>
<keyword evidence="2" id="KW-1003">Cell membrane</keyword>
<evidence type="ECO:0000256" key="2">
    <source>
        <dbReference type="ARBA" id="ARBA00022475"/>
    </source>
</evidence>
<evidence type="ECO:0000259" key="5">
    <source>
        <dbReference type="PROSITE" id="PS50893"/>
    </source>
</evidence>
<dbReference type="PANTHER" id="PTHR45772:SF3">
    <property type="entry name" value="ABC TRANSPORTER ATP-BINDING PROTEIN"/>
    <property type="match status" value="1"/>
</dbReference>
<dbReference type="STRING" id="463025.BAU08_05110"/>
<dbReference type="PANTHER" id="PTHR45772">
    <property type="entry name" value="CONSERVED COMPONENT OF ABC TRANSPORTER FOR NATURAL AMINO ACIDS-RELATED"/>
    <property type="match status" value="1"/>
</dbReference>
<evidence type="ECO:0000313" key="7">
    <source>
        <dbReference type="Proteomes" id="UP000092213"/>
    </source>
</evidence>
<evidence type="ECO:0000256" key="3">
    <source>
        <dbReference type="ARBA" id="ARBA00022741"/>
    </source>
</evidence>
<dbReference type="AlphaFoldDB" id="A0A193FT38"/>
<evidence type="ECO:0000313" key="6">
    <source>
        <dbReference type="EMBL" id="ANN70790.1"/>
    </source>
</evidence>
<feature type="domain" description="ABC transporter" evidence="5">
    <location>
        <begin position="6"/>
        <end position="247"/>
    </location>
</feature>
<dbReference type="GO" id="GO:0005886">
    <property type="term" value="C:plasma membrane"/>
    <property type="evidence" value="ECO:0007669"/>
    <property type="project" value="TreeGrafter"/>
</dbReference>
<dbReference type="InterPro" id="IPR032823">
    <property type="entry name" value="BCA_ABC_TP_C"/>
</dbReference>
<evidence type="ECO:0000256" key="1">
    <source>
        <dbReference type="ARBA" id="ARBA00022448"/>
    </source>
</evidence>
<reference evidence="6 7" key="1">
    <citation type="submission" date="2016-06" db="EMBL/GenBank/DDBJ databases">
        <title>Complete genome sequences of Bordetella bronchialis and Bordetella flabilis.</title>
        <authorList>
            <person name="LiPuma J.J."/>
            <person name="Spilker T."/>
        </authorList>
    </citation>
    <scope>NUCLEOTIDE SEQUENCE [LARGE SCALE GENOMIC DNA]</scope>
    <source>
        <strain evidence="6 7">AU17976</strain>
    </source>
</reference>
<keyword evidence="2" id="KW-0472">Membrane</keyword>
<dbReference type="CDD" id="cd03219">
    <property type="entry name" value="ABC_Mj1267_LivG_branched"/>
    <property type="match status" value="1"/>
</dbReference>
<dbReference type="InterPro" id="IPR051120">
    <property type="entry name" value="ABC_AA/LPS_Transport"/>
</dbReference>
<dbReference type="InterPro" id="IPR003593">
    <property type="entry name" value="AAA+_ATPase"/>
</dbReference>
<dbReference type="Pfam" id="PF12399">
    <property type="entry name" value="BCA_ABC_TP_C"/>
    <property type="match status" value="1"/>
</dbReference>
<keyword evidence="4 6" id="KW-0067">ATP-binding</keyword>
<keyword evidence="3" id="KW-0547">Nucleotide-binding</keyword>
<dbReference type="SMART" id="SM00382">
    <property type="entry name" value="AAA"/>
    <property type="match status" value="1"/>
</dbReference>
<dbReference type="SUPFAM" id="SSF52540">
    <property type="entry name" value="P-loop containing nucleoside triphosphate hydrolases"/>
    <property type="match status" value="1"/>
</dbReference>
<dbReference type="GO" id="GO:0016887">
    <property type="term" value="F:ATP hydrolysis activity"/>
    <property type="evidence" value="ECO:0007669"/>
    <property type="project" value="InterPro"/>
</dbReference>
<gene>
    <name evidence="6" type="ORF">BAU08_05110</name>
</gene>
<evidence type="ECO:0000256" key="4">
    <source>
        <dbReference type="ARBA" id="ARBA00022840"/>
    </source>
</evidence>
<dbReference type="Pfam" id="PF00005">
    <property type="entry name" value="ABC_tran"/>
    <property type="match status" value="1"/>
</dbReference>
<sequence>MPDTLMHARGLTRRFGGLTAVRGVTLALRRGSLHAVIGTNGAGKSTLINLLSGDLPADAGAIELAGHDVTGWPQPRRARAGLGRSYQRSTLFPTLSVHENCRLAAQAARPRFWQWWRDAGACRRTVALADEVLDRTGLSADRHRIAGTLPHGRKRQLEIAMCLATRPSVLLLDEPLAGMGAEETGRMLDLLQALKPQHAILLVEHDMDAVFRVADTITVMVDGGVIASGAPAAIRADEAVRTAYLGAAGGDGEACTRVAAP</sequence>
<proteinExistence type="predicted"/>
<keyword evidence="1" id="KW-0813">Transport</keyword>
<dbReference type="Gene3D" id="3.40.50.300">
    <property type="entry name" value="P-loop containing nucleotide triphosphate hydrolases"/>
    <property type="match status" value="1"/>
</dbReference>
<protein>
    <submittedName>
        <fullName evidence="6">ABC transporter ATP-binding protein</fullName>
    </submittedName>
</protein>
<organism evidence="6 7">
    <name type="scientific">Bordetella bronchialis</name>
    <dbReference type="NCBI Taxonomy" id="463025"/>
    <lineage>
        <taxon>Bacteria</taxon>
        <taxon>Pseudomonadati</taxon>
        <taxon>Pseudomonadota</taxon>
        <taxon>Betaproteobacteria</taxon>
        <taxon>Burkholderiales</taxon>
        <taxon>Alcaligenaceae</taxon>
        <taxon>Bordetella</taxon>
    </lineage>
</organism>
<name>A0A193FT38_9BORD</name>
<dbReference type="Proteomes" id="UP000092213">
    <property type="component" value="Chromosome"/>
</dbReference>
<dbReference type="GO" id="GO:0005524">
    <property type="term" value="F:ATP binding"/>
    <property type="evidence" value="ECO:0007669"/>
    <property type="project" value="UniProtKB-KW"/>
</dbReference>